<comment type="caution">
    <text evidence="2">The sequence shown here is derived from an EMBL/GenBank/DDBJ whole genome shotgun (WGS) entry which is preliminary data.</text>
</comment>
<reference evidence="2 3" key="1">
    <citation type="submission" date="2024-10" db="EMBL/GenBank/DDBJ databases">
        <authorList>
            <person name="Kim D."/>
        </authorList>
    </citation>
    <scope>NUCLEOTIDE SEQUENCE [LARGE SCALE GENOMIC DNA]</scope>
    <source>
        <strain evidence="2">BH-2024</strain>
    </source>
</reference>
<protein>
    <recommendedName>
        <fullName evidence="4">Secreted protein</fullName>
    </recommendedName>
</protein>
<gene>
    <name evidence="2" type="ORF">niasHT_026390</name>
    <name evidence="1" type="ORF">niasHT_027056</name>
</gene>
<sequence length="82" mass="8832">MRFRKAIGFQLLTGATHVNSPSPRFPTAHGCHACPFAKHSVSNCSRVPRMPVRQALGFQLLTGATHAYSPSPRVPTAHGCHA</sequence>
<proteinExistence type="predicted"/>
<dbReference type="AlphaFoldDB" id="A0ABD2KPL3"/>
<evidence type="ECO:0000313" key="2">
    <source>
        <dbReference type="EMBL" id="KAL3104895.1"/>
    </source>
</evidence>
<dbReference type="EMBL" id="JBICBT010000694">
    <property type="protein sequence ID" value="KAL3104895.1"/>
    <property type="molecule type" value="Genomic_DNA"/>
</dbReference>
<dbReference type="Proteomes" id="UP001620626">
    <property type="component" value="Unassembled WGS sequence"/>
</dbReference>
<evidence type="ECO:0008006" key="4">
    <source>
        <dbReference type="Google" id="ProtNLM"/>
    </source>
</evidence>
<evidence type="ECO:0000313" key="3">
    <source>
        <dbReference type="Proteomes" id="UP001620626"/>
    </source>
</evidence>
<dbReference type="EMBL" id="JBICBT010000980">
    <property type="protein sequence ID" value="KAL3089608.1"/>
    <property type="molecule type" value="Genomic_DNA"/>
</dbReference>
<organism evidence="2 3">
    <name type="scientific">Heterodera trifolii</name>
    <dbReference type="NCBI Taxonomy" id="157864"/>
    <lineage>
        <taxon>Eukaryota</taxon>
        <taxon>Metazoa</taxon>
        <taxon>Ecdysozoa</taxon>
        <taxon>Nematoda</taxon>
        <taxon>Chromadorea</taxon>
        <taxon>Rhabditida</taxon>
        <taxon>Tylenchina</taxon>
        <taxon>Tylenchomorpha</taxon>
        <taxon>Tylenchoidea</taxon>
        <taxon>Heteroderidae</taxon>
        <taxon>Heteroderinae</taxon>
        <taxon>Heterodera</taxon>
    </lineage>
</organism>
<keyword evidence="3" id="KW-1185">Reference proteome</keyword>
<evidence type="ECO:0000313" key="1">
    <source>
        <dbReference type="EMBL" id="KAL3089608.1"/>
    </source>
</evidence>
<accession>A0ABD2KPL3</accession>
<name>A0ABD2KPL3_9BILA</name>